<name>A0A6C0ES92_9ZZZZ</name>
<dbReference type="AlphaFoldDB" id="A0A6C0ES92"/>
<protein>
    <submittedName>
        <fullName evidence="1">Uncharacterized protein</fullName>
    </submittedName>
</protein>
<reference evidence="1" key="1">
    <citation type="journal article" date="2020" name="Nature">
        <title>Giant virus diversity and host interactions through global metagenomics.</title>
        <authorList>
            <person name="Schulz F."/>
            <person name="Roux S."/>
            <person name="Paez-Espino D."/>
            <person name="Jungbluth S."/>
            <person name="Walsh D.A."/>
            <person name="Denef V.J."/>
            <person name="McMahon K.D."/>
            <person name="Konstantinidis K.T."/>
            <person name="Eloe-Fadrosh E.A."/>
            <person name="Kyrpides N.C."/>
            <person name="Woyke T."/>
        </authorList>
    </citation>
    <scope>NUCLEOTIDE SEQUENCE</scope>
    <source>
        <strain evidence="1">GVMAG-M-3300009155-48</strain>
    </source>
</reference>
<accession>A0A6C0ES92</accession>
<evidence type="ECO:0000313" key="1">
    <source>
        <dbReference type="EMBL" id="QHT31551.1"/>
    </source>
</evidence>
<sequence>MQVRNSFFNEPTKITENTPYKTVKKNPNKIEIKDTI</sequence>
<organism evidence="1">
    <name type="scientific">viral metagenome</name>
    <dbReference type="NCBI Taxonomy" id="1070528"/>
    <lineage>
        <taxon>unclassified sequences</taxon>
        <taxon>metagenomes</taxon>
        <taxon>organismal metagenomes</taxon>
    </lineage>
</organism>
<dbReference type="EMBL" id="MN738924">
    <property type="protein sequence ID" value="QHT31551.1"/>
    <property type="molecule type" value="Genomic_DNA"/>
</dbReference>
<proteinExistence type="predicted"/>